<dbReference type="Proteomes" id="UP000648075">
    <property type="component" value="Unassembled WGS sequence"/>
</dbReference>
<proteinExistence type="predicted"/>
<sequence length="375" mass="42038">MSMIGPADDFLIHQTHEPVRYAATSDRRFYDRYFFTGHRCADDLFFMIGIGAYPNLGVIDAFGSVALGSRQYTTRASRELGSDRMNTRAIGPFHVEVHEGLKRLSVRCDPAEGQAVHFALEWNAAVPAFEEPPILQRVMGRVMEQATRLIQTGTWSGYIACEGQVIELDPDTAWGARDRSWGVRSIGLEREPKGIQQAKGANKARTTLWIWSPMQFGDETVHFSLSEYPDGRRDIETVRRMPGFGADGAAAVEEMLGGAEHDLRFDLETRELLEGSSISYLEADGTRRHVRLTPLRRAYLRAGTGYGGPDPWRHGMYMGEDWCHSVTYDLSDPAVTAKIGPTHVLCRMERDDGAVGYGTFETQVFGAYPRYGFHE</sequence>
<protein>
    <submittedName>
        <fullName evidence="1">Uncharacterized protein</fullName>
    </submittedName>
</protein>
<keyword evidence="2" id="KW-1185">Reference proteome</keyword>
<dbReference type="AlphaFoldDB" id="A0A918P7Q6"/>
<gene>
    <name evidence="1" type="ORF">GCM10011614_01750</name>
</gene>
<organism evidence="1 2">
    <name type="scientific">Novosphingobium colocasiae</name>
    <dbReference type="NCBI Taxonomy" id="1256513"/>
    <lineage>
        <taxon>Bacteria</taxon>
        <taxon>Pseudomonadati</taxon>
        <taxon>Pseudomonadota</taxon>
        <taxon>Alphaproteobacteria</taxon>
        <taxon>Sphingomonadales</taxon>
        <taxon>Sphingomonadaceae</taxon>
        <taxon>Novosphingobium</taxon>
    </lineage>
</organism>
<comment type="caution">
    <text evidence="1">The sequence shown here is derived from an EMBL/GenBank/DDBJ whole genome shotgun (WGS) entry which is preliminary data.</text>
</comment>
<accession>A0A918P7Q6</accession>
<evidence type="ECO:0000313" key="2">
    <source>
        <dbReference type="Proteomes" id="UP000648075"/>
    </source>
</evidence>
<dbReference type="EMBL" id="BMZA01000001">
    <property type="protein sequence ID" value="GGY90721.1"/>
    <property type="molecule type" value="Genomic_DNA"/>
</dbReference>
<evidence type="ECO:0000313" key="1">
    <source>
        <dbReference type="EMBL" id="GGY90721.1"/>
    </source>
</evidence>
<reference evidence="1" key="1">
    <citation type="journal article" date="2014" name="Int. J. Syst. Evol. Microbiol.">
        <title>Complete genome sequence of Corynebacterium casei LMG S-19264T (=DSM 44701T), isolated from a smear-ripened cheese.</title>
        <authorList>
            <consortium name="US DOE Joint Genome Institute (JGI-PGF)"/>
            <person name="Walter F."/>
            <person name="Albersmeier A."/>
            <person name="Kalinowski J."/>
            <person name="Ruckert C."/>
        </authorList>
    </citation>
    <scope>NUCLEOTIDE SEQUENCE</scope>
    <source>
        <strain evidence="1">KCTC 32255</strain>
    </source>
</reference>
<name>A0A918P7Q6_9SPHN</name>
<dbReference type="SUPFAM" id="SSF159245">
    <property type="entry name" value="AttH-like"/>
    <property type="match status" value="1"/>
</dbReference>
<reference evidence="1" key="2">
    <citation type="submission" date="2020-09" db="EMBL/GenBank/DDBJ databases">
        <authorList>
            <person name="Sun Q."/>
            <person name="Kim S."/>
        </authorList>
    </citation>
    <scope>NUCLEOTIDE SEQUENCE</scope>
    <source>
        <strain evidence="1">KCTC 32255</strain>
    </source>
</reference>